<organism evidence="2 3">
    <name type="scientific">Toxocara canis</name>
    <name type="common">Canine roundworm</name>
    <dbReference type="NCBI Taxonomy" id="6265"/>
    <lineage>
        <taxon>Eukaryota</taxon>
        <taxon>Metazoa</taxon>
        <taxon>Ecdysozoa</taxon>
        <taxon>Nematoda</taxon>
        <taxon>Chromadorea</taxon>
        <taxon>Rhabditida</taxon>
        <taxon>Spirurina</taxon>
        <taxon>Ascaridomorpha</taxon>
        <taxon>Ascaridoidea</taxon>
        <taxon>Toxocaridae</taxon>
        <taxon>Toxocara</taxon>
    </lineage>
</organism>
<sequence>MNANEPCSSMMSQGVLMNHNGYQTDIYNSNTEYGDNNLLSPQYSQQMSSSPANAYNNQQMDACNGPGQQVDQYGTGYCATGSISRQDFDFPSDISLSGLSSAISGTRQQQMSSSPANAYNNQQMDACNGPGQQVDQYGTGYCATGSISRQDFDFPSDISLSGLSSAISGTRQQQDAILGTAEKVRDDFGRVVDNPSGQDIIKLRITLQYDTPLPN</sequence>
<gene>
    <name evidence="2" type="ORF">Tcan_14199</name>
</gene>
<evidence type="ECO:0000313" key="3">
    <source>
        <dbReference type="Proteomes" id="UP000031036"/>
    </source>
</evidence>
<comment type="caution">
    <text evidence="2">The sequence shown here is derived from an EMBL/GenBank/DDBJ whole genome shotgun (WGS) entry which is preliminary data.</text>
</comment>
<accession>A0A0B2VWY8</accession>
<feature type="region of interest" description="Disordered" evidence="1">
    <location>
        <begin position="105"/>
        <end position="127"/>
    </location>
</feature>
<dbReference type="EMBL" id="JPKZ01000763">
    <property type="protein sequence ID" value="KHN85480.1"/>
    <property type="molecule type" value="Genomic_DNA"/>
</dbReference>
<dbReference type="Proteomes" id="UP000031036">
    <property type="component" value="Unassembled WGS sequence"/>
</dbReference>
<name>A0A0B2VWY8_TOXCA</name>
<feature type="compositionally biased region" description="Polar residues" evidence="1">
    <location>
        <begin position="106"/>
        <end position="127"/>
    </location>
</feature>
<evidence type="ECO:0000313" key="2">
    <source>
        <dbReference type="EMBL" id="KHN85480.1"/>
    </source>
</evidence>
<proteinExistence type="predicted"/>
<protein>
    <submittedName>
        <fullName evidence="2">Uncharacterized protein</fullName>
    </submittedName>
</protein>
<dbReference type="AlphaFoldDB" id="A0A0B2VWY8"/>
<reference evidence="2 3" key="1">
    <citation type="submission" date="2014-11" db="EMBL/GenBank/DDBJ databases">
        <title>Genetic blueprint of the zoonotic pathogen Toxocara canis.</title>
        <authorList>
            <person name="Zhu X.-Q."/>
            <person name="Korhonen P.K."/>
            <person name="Cai H."/>
            <person name="Young N.D."/>
            <person name="Nejsum P."/>
            <person name="von Samson-Himmelstjerna G."/>
            <person name="Boag P.R."/>
            <person name="Tan P."/>
            <person name="Li Q."/>
            <person name="Min J."/>
            <person name="Yang Y."/>
            <person name="Wang X."/>
            <person name="Fang X."/>
            <person name="Hall R.S."/>
            <person name="Hofmann A."/>
            <person name="Sternberg P.W."/>
            <person name="Jex A.R."/>
            <person name="Gasser R.B."/>
        </authorList>
    </citation>
    <scope>NUCLEOTIDE SEQUENCE [LARGE SCALE GENOMIC DNA]</scope>
    <source>
        <strain evidence="2">PN_DK_2014</strain>
    </source>
</reference>
<evidence type="ECO:0000256" key="1">
    <source>
        <dbReference type="SAM" id="MobiDB-lite"/>
    </source>
</evidence>
<keyword evidence="3" id="KW-1185">Reference proteome</keyword>